<evidence type="ECO:0000313" key="2">
    <source>
        <dbReference type="Proteomes" id="UP000447873"/>
    </source>
</evidence>
<dbReference type="AlphaFoldDB" id="A0A8H3YLU4"/>
<organism evidence="1 2">
    <name type="scientific">Venturia inaequalis</name>
    <name type="common">Apple scab fungus</name>
    <dbReference type="NCBI Taxonomy" id="5025"/>
    <lineage>
        <taxon>Eukaryota</taxon>
        <taxon>Fungi</taxon>
        <taxon>Dikarya</taxon>
        <taxon>Ascomycota</taxon>
        <taxon>Pezizomycotina</taxon>
        <taxon>Dothideomycetes</taxon>
        <taxon>Pleosporomycetidae</taxon>
        <taxon>Venturiales</taxon>
        <taxon>Venturiaceae</taxon>
        <taxon>Venturia</taxon>
    </lineage>
</organism>
<gene>
    <name evidence="1" type="ORF">EG328_011884</name>
</gene>
<comment type="caution">
    <text evidence="1">The sequence shown here is derived from an EMBL/GenBank/DDBJ whole genome shotgun (WGS) entry which is preliminary data.</text>
</comment>
<protein>
    <submittedName>
        <fullName evidence="1">Uncharacterized protein</fullName>
    </submittedName>
</protein>
<dbReference type="EMBL" id="WNWS01000942">
    <property type="protein sequence ID" value="KAE9962967.1"/>
    <property type="molecule type" value="Genomic_DNA"/>
</dbReference>
<accession>A0A8H3YLU4</accession>
<evidence type="ECO:0000313" key="1">
    <source>
        <dbReference type="EMBL" id="KAE9962967.1"/>
    </source>
</evidence>
<dbReference type="Proteomes" id="UP000447873">
    <property type="component" value="Unassembled WGS sequence"/>
</dbReference>
<reference evidence="1 2" key="1">
    <citation type="submission" date="2018-12" db="EMBL/GenBank/DDBJ databases">
        <title>Venturia inaequalis Genome Resource.</title>
        <authorList>
            <person name="Lichtner F.J."/>
        </authorList>
    </citation>
    <scope>NUCLEOTIDE SEQUENCE [LARGE SCALE GENOMIC DNA]</scope>
    <source>
        <strain evidence="1 2">120213</strain>
    </source>
</reference>
<name>A0A8H3YLU4_VENIN</name>
<proteinExistence type="predicted"/>
<sequence length="68" mass="7626">MSSLQDDDEMSIVPQEPVRLTGEEARARLTAVLSSPEVPKIEYRCADCSQKVFLMVPWKNAEGREESA</sequence>